<dbReference type="PANTHER" id="PTHR22028">
    <property type="entry name" value="SFI1 SPINDLE BODY DOMAIN-CONTAINING PROTEIN-RELATED"/>
    <property type="match status" value="1"/>
</dbReference>
<proteinExistence type="predicted"/>
<name>A0A672ZK19_9TELE</name>
<feature type="region of interest" description="Disordered" evidence="2">
    <location>
        <begin position="570"/>
        <end position="596"/>
    </location>
</feature>
<dbReference type="AlphaFoldDB" id="A0A672ZK19"/>
<dbReference type="InterPro" id="IPR052270">
    <property type="entry name" value="CACF_protein"/>
</dbReference>
<feature type="region of interest" description="Disordered" evidence="2">
    <location>
        <begin position="157"/>
        <end position="214"/>
    </location>
</feature>
<feature type="compositionally biased region" description="Basic and acidic residues" evidence="2">
    <location>
        <begin position="163"/>
        <end position="214"/>
    </location>
</feature>
<feature type="coiled-coil region" evidence="1">
    <location>
        <begin position="308"/>
        <end position="335"/>
    </location>
</feature>
<dbReference type="Ensembl" id="ENSSORT00005017340.1">
    <property type="protein sequence ID" value="ENSSORP00005016827.1"/>
    <property type="gene ID" value="ENSSORG00005008496.1"/>
</dbReference>
<reference evidence="3" key="2">
    <citation type="submission" date="2025-08" db="UniProtKB">
        <authorList>
            <consortium name="Ensembl"/>
        </authorList>
    </citation>
    <scope>IDENTIFICATION</scope>
</reference>
<gene>
    <name evidence="3" type="primary">ccdc191</name>
</gene>
<reference evidence="3" key="1">
    <citation type="submission" date="2019-06" db="EMBL/GenBank/DDBJ databases">
        <authorList>
            <consortium name="Wellcome Sanger Institute Data Sharing"/>
        </authorList>
    </citation>
    <scope>NUCLEOTIDE SEQUENCE [LARGE SCALE GENOMIC DNA]</scope>
</reference>
<evidence type="ECO:0000256" key="2">
    <source>
        <dbReference type="SAM" id="MobiDB-lite"/>
    </source>
</evidence>
<feature type="compositionally biased region" description="Basic and acidic residues" evidence="2">
    <location>
        <begin position="570"/>
        <end position="587"/>
    </location>
</feature>
<evidence type="ECO:0000313" key="4">
    <source>
        <dbReference type="Proteomes" id="UP000472271"/>
    </source>
</evidence>
<sequence length="744" mass="89033">MHLRNDDIDQWRKRVEMASEFAVSEVLSPKKPHSGTNHLAVALQSSDQLKDHNDAYSEAQALLDNWLSSKLRLELEMDEDDLMSPAERRSPVPVASFQPMVQTYSNFDDLYNYLAEKEEHSTVSNFLQGLMKQEVLDSGMMEQLTLDVGQTTKKFRDPVTTMEARHQQVRENKARRDAERQRQQREKEAQRAAREEAKRRERQEEIRKNQEARRQEEMIQQEMVRLRRQMEEQRCMEQLARQRYGIHGNQWPLMMWLQESPIFCVQKHFSGWYSVVLNQRLRMGKAMALCDWKRQLRAWRAWRAVVWAEQKQREVARTEEELQAENRQCQLAVESDRRRLLQRSLNDWQLWCRMQKEQRELLAQQQETRRKMAALISAARTGKLKATETPAYQAAMTPTEVPKLPEARQKVRVSVAQPTQPWQVSRRHVVPTAAELHKAQQRDENGGFAHSKSMAAPGGRFEHRHAVQQQIITQQRKLLKEQQVQIARLKEEQSMMGLELEAQKTAQLIQLSSPGGTKLKSHKCGSTEQRYVHCDIWKRKDRFNHFAEMKAAEEQRQREEEEEKRRAAEKRREEKRQEREREEEKQRQQQRQQELTKMARQHYHRILLLRRGIAPWKRFIQLRQANIQVHHLFCTFQLPAHSGLLLLKDWRMIQEERAERFYRANTLRRVLLALLDHVTQERLVEWDRQELAQEHNSRRVLRRCFLAWRQLPCLLRKEREREERRRKLSRIVAEVVPEFRSYLL</sequence>
<keyword evidence="4" id="KW-1185">Reference proteome</keyword>
<reference evidence="3" key="3">
    <citation type="submission" date="2025-09" db="UniProtKB">
        <authorList>
            <consortium name="Ensembl"/>
        </authorList>
    </citation>
    <scope>IDENTIFICATION</scope>
</reference>
<dbReference type="Proteomes" id="UP000472271">
    <property type="component" value="Chromosome 20"/>
</dbReference>
<evidence type="ECO:0000256" key="1">
    <source>
        <dbReference type="SAM" id="Coils"/>
    </source>
</evidence>
<organism evidence="3 4">
    <name type="scientific">Sphaeramia orbicularis</name>
    <name type="common">orbiculate cardinalfish</name>
    <dbReference type="NCBI Taxonomy" id="375764"/>
    <lineage>
        <taxon>Eukaryota</taxon>
        <taxon>Metazoa</taxon>
        <taxon>Chordata</taxon>
        <taxon>Craniata</taxon>
        <taxon>Vertebrata</taxon>
        <taxon>Euteleostomi</taxon>
        <taxon>Actinopterygii</taxon>
        <taxon>Neopterygii</taxon>
        <taxon>Teleostei</taxon>
        <taxon>Neoteleostei</taxon>
        <taxon>Acanthomorphata</taxon>
        <taxon>Gobiaria</taxon>
        <taxon>Kurtiformes</taxon>
        <taxon>Apogonoidei</taxon>
        <taxon>Apogonidae</taxon>
        <taxon>Apogoninae</taxon>
        <taxon>Sphaeramia</taxon>
    </lineage>
</organism>
<evidence type="ECO:0000313" key="3">
    <source>
        <dbReference type="Ensembl" id="ENSSORP00005016827.1"/>
    </source>
</evidence>
<keyword evidence="1" id="KW-0175">Coiled coil</keyword>
<accession>A0A672ZK19</accession>
<dbReference type="PANTHER" id="PTHR22028:SF5">
    <property type="entry name" value="COILED-COIL DOMAIN-CONTAINING PROTEIN 191"/>
    <property type="match status" value="1"/>
</dbReference>
<dbReference type="InParanoid" id="A0A672ZK19"/>
<protein>
    <submittedName>
        <fullName evidence="3">Coiled-coil domain containing 191</fullName>
    </submittedName>
</protein>